<proteinExistence type="predicted"/>
<protein>
    <submittedName>
        <fullName evidence="2">N2227-domain-containing protein</fullName>
    </submittedName>
</protein>
<dbReference type="SUPFAM" id="SSF53335">
    <property type="entry name" value="S-adenosyl-L-methionine-dependent methyltransferases"/>
    <property type="match status" value="1"/>
</dbReference>
<organism evidence="2 3">
    <name type="scientific">Dendrothele bispora (strain CBS 962.96)</name>
    <dbReference type="NCBI Taxonomy" id="1314807"/>
    <lineage>
        <taxon>Eukaryota</taxon>
        <taxon>Fungi</taxon>
        <taxon>Dikarya</taxon>
        <taxon>Basidiomycota</taxon>
        <taxon>Agaricomycotina</taxon>
        <taxon>Agaricomycetes</taxon>
        <taxon>Agaricomycetidae</taxon>
        <taxon>Agaricales</taxon>
        <taxon>Agaricales incertae sedis</taxon>
        <taxon>Dendrothele</taxon>
    </lineage>
</organism>
<dbReference type="InterPro" id="IPR029063">
    <property type="entry name" value="SAM-dependent_MTases_sf"/>
</dbReference>
<dbReference type="Proteomes" id="UP000297245">
    <property type="component" value="Unassembled WGS sequence"/>
</dbReference>
<evidence type="ECO:0000256" key="1">
    <source>
        <dbReference type="SAM" id="SignalP"/>
    </source>
</evidence>
<dbReference type="PANTHER" id="PTHR12303:SF13">
    <property type="match status" value="1"/>
</dbReference>
<keyword evidence="1" id="KW-0732">Signal</keyword>
<feature type="chain" id="PRO_5020203360" evidence="1">
    <location>
        <begin position="20"/>
        <end position="406"/>
    </location>
</feature>
<reference evidence="2 3" key="1">
    <citation type="journal article" date="2019" name="Nat. Ecol. Evol.">
        <title>Megaphylogeny resolves global patterns of mushroom evolution.</title>
        <authorList>
            <person name="Varga T."/>
            <person name="Krizsan K."/>
            <person name="Foldi C."/>
            <person name="Dima B."/>
            <person name="Sanchez-Garcia M."/>
            <person name="Sanchez-Ramirez S."/>
            <person name="Szollosi G.J."/>
            <person name="Szarkandi J.G."/>
            <person name="Papp V."/>
            <person name="Albert L."/>
            <person name="Andreopoulos W."/>
            <person name="Angelini C."/>
            <person name="Antonin V."/>
            <person name="Barry K.W."/>
            <person name="Bougher N.L."/>
            <person name="Buchanan P."/>
            <person name="Buyck B."/>
            <person name="Bense V."/>
            <person name="Catcheside P."/>
            <person name="Chovatia M."/>
            <person name="Cooper J."/>
            <person name="Damon W."/>
            <person name="Desjardin D."/>
            <person name="Finy P."/>
            <person name="Geml J."/>
            <person name="Haridas S."/>
            <person name="Hughes K."/>
            <person name="Justo A."/>
            <person name="Karasinski D."/>
            <person name="Kautmanova I."/>
            <person name="Kiss B."/>
            <person name="Kocsube S."/>
            <person name="Kotiranta H."/>
            <person name="LaButti K.M."/>
            <person name="Lechner B.E."/>
            <person name="Liimatainen K."/>
            <person name="Lipzen A."/>
            <person name="Lukacs Z."/>
            <person name="Mihaltcheva S."/>
            <person name="Morgado L.N."/>
            <person name="Niskanen T."/>
            <person name="Noordeloos M.E."/>
            <person name="Ohm R.A."/>
            <person name="Ortiz-Santana B."/>
            <person name="Ovrebo C."/>
            <person name="Racz N."/>
            <person name="Riley R."/>
            <person name="Savchenko A."/>
            <person name="Shiryaev A."/>
            <person name="Soop K."/>
            <person name="Spirin V."/>
            <person name="Szebenyi C."/>
            <person name="Tomsovsky M."/>
            <person name="Tulloss R.E."/>
            <person name="Uehling J."/>
            <person name="Grigoriev I.V."/>
            <person name="Vagvolgyi C."/>
            <person name="Papp T."/>
            <person name="Martin F.M."/>
            <person name="Miettinen O."/>
            <person name="Hibbett D.S."/>
            <person name="Nagy L.G."/>
        </authorList>
    </citation>
    <scope>NUCLEOTIDE SEQUENCE [LARGE SCALE GENOMIC DNA]</scope>
    <source>
        <strain evidence="2 3">CBS 962.96</strain>
    </source>
</reference>
<evidence type="ECO:0000313" key="3">
    <source>
        <dbReference type="Proteomes" id="UP000297245"/>
    </source>
</evidence>
<dbReference type="OrthoDB" id="978at2759"/>
<name>A0A4S8M914_DENBC</name>
<dbReference type="InterPro" id="IPR012901">
    <property type="entry name" value="CARME"/>
</dbReference>
<sequence>MSRRVVRILFLLVVVGVVAVLLPRSGPLSVNLNVNVPLPVTVHIDNPSPALTFHSENVLKPIQKSPPTLKPKPLSAKQHSILSAITSFSKYIDHTLNVIAVRKERFERLPAEQRPLAEAIGYNTHFEDARMRAKYTMKFLDDVADYARELYGFAPGDIADKVYHECVSDFLAHVGRDWSSEGSQERASIFSPILDALKDGLSGVKGEKKVLVPGFGLGRLAHEIANEKDYSVDACELDYGSVIAYNYLVNRTMATFEHTVYPYITNWPFQRTAKGRFAPIRFPDMLPTSHVNLVEGDFLTEFPESEKYDAVVTLFFIYVSENIIDFLSNIHRLLKPGGLWVNLGPFKWGSFSQMQLSAEEVLDLAERLGLRVDHDSKRSIDAVYAHQVDSLLKYTYVTQFWTARKL</sequence>
<dbReference type="Pfam" id="PF07942">
    <property type="entry name" value="CARME"/>
    <property type="match status" value="1"/>
</dbReference>
<dbReference type="GO" id="GO:0008757">
    <property type="term" value="F:S-adenosylmethionine-dependent methyltransferase activity"/>
    <property type="evidence" value="ECO:0007669"/>
    <property type="project" value="InterPro"/>
</dbReference>
<keyword evidence="3" id="KW-1185">Reference proteome</keyword>
<feature type="signal peptide" evidence="1">
    <location>
        <begin position="1"/>
        <end position="19"/>
    </location>
</feature>
<evidence type="ECO:0000313" key="2">
    <source>
        <dbReference type="EMBL" id="THU98611.1"/>
    </source>
</evidence>
<dbReference type="PANTHER" id="PTHR12303">
    <property type="entry name" value="CARNOSINE N-METHYLTRANSFERASE"/>
    <property type="match status" value="1"/>
</dbReference>
<accession>A0A4S8M914</accession>
<dbReference type="EMBL" id="ML179133">
    <property type="protein sequence ID" value="THU98611.1"/>
    <property type="molecule type" value="Genomic_DNA"/>
</dbReference>
<dbReference type="CDD" id="cd02440">
    <property type="entry name" value="AdoMet_MTases"/>
    <property type="match status" value="1"/>
</dbReference>
<gene>
    <name evidence="2" type="ORF">K435DRAFT_964837</name>
</gene>
<dbReference type="AlphaFoldDB" id="A0A4S8M914"/>
<dbReference type="Gene3D" id="3.40.50.150">
    <property type="entry name" value="Vaccinia Virus protein VP39"/>
    <property type="match status" value="1"/>
</dbReference>
<dbReference type="SMART" id="SM01296">
    <property type="entry name" value="N2227"/>
    <property type="match status" value="1"/>
</dbReference>